<gene>
    <name evidence="1" type="ORF">L1987_53070</name>
</gene>
<protein>
    <submittedName>
        <fullName evidence="1">Uncharacterized protein</fullName>
    </submittedName>
</protein>
<comment type="caution">
    <text evidence="1">The sequence shown here is derived from an EMBL/GenBank/DDBJ whole genome shotgun (WGS) entry which is preliminary data.</text>
</comment>
<name>A0ACB9EUV9_9ASTR</name>
<accession>A0ACB9EUV9</accession>
<reference evidence="1 2" key="2">
    <citation type="journal article" date="2022" name="Mol. Ecol. Resour.">
        <title>The genomes of chicory, endive, great burdock and yacon provide insights into Asteraceae paleo-polyploidization history and plant inulin production.</title>
        <authorList>
            <person name="Fan W."/>
            <person name="Wang S."/>
            <person name="Wang H."/>
            <person name="Wang A."/>
            <person name="Jiang F."/>
            <person name="Liu H."/>
            <person name="Zhao H."/>
            <person name="Xu D."/>
            <person name="Zhang Y."/>
        </authorList>
    </citation>
    <scope>NUCLEOTIDE SEQUENCE [LARGE SCALE GENOMIC DNA]</scope>
    <source>
        <strain evidence="2">cv. Yunnan</strain>
        <tissue evidence="1">Leaves</tissue>
    </source>
</reference>
<keyword evidence="2" id="KW-1185">Reference proteome</keyword>
<reference evidence="2" key="1">
    <citation type="journal article" date="2022" name="Mol. Ecol. Resour.">
        <title>The genomes of chicory, endive, great burdock and yacon provide insights into Asteraceae palaeo-polyploidization history and plant inulin production.</title>
        <authorList>
            <person name="Fan W."/>
            <person name="Wang S."/>
            <person name="Wang H."/>
            <person name="Wang A."/>
            <person name="Jiang F."/>
            <person name="Liu H."/>
            <person name="Zhao H."/>
            <person name="Xu D."/>
            <person name="Zhang Y."/>
        </authorList>
    </citation>
    <scope>NUCLEOTIDE SEQUENCE [LARGE SCALE GENOMIC DNA]</scope>
    <source>
        <strain evidence="2">cv. Yunnan</strain>
    </source>
</reference>
<dbReference type="EMBL" id="CM042034">
    <property type="protein sequence ID" value="KAI3762632.1"/>
    <property type="molecule type" value="Genomic_DNA"/>
</dbReference>
<evidence type="ECO:0000313" key="1">
    <source>
        <dbReference type="EMBL" id="KAI3762632.1"/>
    </source>
</evidence>
<dbReference type="Proteomes" id="UP001056120">
    <property type="component" value="Linkage Group LG17"/>
</dbReference>
<evidence type="ECO:0000313" key="2">
    <source>
        <dbReference type="Proteomes" id="UP001056120"/>
    </source>
</evidence>
<proteinExistence type="predicted"/>
<organism evidence="1 2">
    <name type="scientific">Smallanthus sonchifolius</name>
    <dbReference type="NCBI Taxonomy" id="185202"/>
    <lineage>
        <taxon>Eukaryota</taxon>
        <taxon>Viridiplantae</taxon>
        <taxon>Streptophyta</taxon>
        <taxon>Embryophyta</taxon>
        <taxon>Tracheophyta</taxon>
        <taxon>Spermatophyta</taxon>
        <taxon>Magnoliopsida</taxon>
        <taxon>eudicotyledons</taxon>
        <taxon>Gunneridae</taxon>
        <taxon>Pentapetalae</taxon>
        <taxon>asterids</taxon>
        <taxon>campanulids</taxon>
        <taxon>Asterales</taxon>
        <taxon>Asteraceae</taxon>
        <taxon>Asteroideae</taxon>
        <taxon>Heliantheae alliance</taxon>
        <taxon>Millerieae</taxon>
        <taxon>Smallanthus</taxon>
    </lineage>
</organism>
<sequence length="264" mass="29158">MFLSHVLNFPARVCDSSLTCRQPSQAIAATYNSDRISALSVATCYTNKLNGTIPDRISDLVNLQTVVSGIILVELSQISFLQRLSIGNNNLEGQIPDKIFERKRLTELYLMSNKFVGSILNSISNLEMLTKLDLSGNRYNGSLGDSMTKLNQLIWIDLSHNFFTGLTSGQLIARIPNELLKMEMVQGIDISNNNLSGGTPETIQNCRNLQSLHLLGNQLSGSIYDEIFPALDVLSYINFSRNKLEGEIPGSMANLTLLILVDLS</sequence>